<protein>
    <submittedName>
        <fullName evidence="2">Helix-turn-helix domain-containing protein</fullName>
    </submittedName>
</protein>
<evidence type="ECO:0000259" key="1">
    <source>
        <dbReference type="Pfam" id="PF12728"/>
    </source>
</evidence>
<name>A0ABU4WA88_9FUSO</name>
<dbReference type="NCBIfam" id="TIGR01764">
    <property type="entry name" value="excise"/>
    <property type="match status" value="1"/>
</dbReference>
<accession>A0ABU4WA88</accession>
<proteinExistence type="predicted"/>
<feature type="domain" description="Helix-turn-helix" evidence="1">
    <location>
        <begin position="17"/>
        <end position="64"/>
    </location>
</feature>
<keyword evidence="3" id="KW-1185">Reference proteome</keyword>
<dbReference type="InterPro" id="IPR010093">
    <property type="entry name" value="SinI_DNA-bd"/>
</dbReference>
<dbReference type="Pfam" id="PF12728">
    <property type="entry name" value="HTH_17"/>
    <property type="match status" value="1"/>
</dbReference>
<dbReference type="EMBL" id="JAVIKH010000005">
    <property type="protein sequence ID" value="MDX8335932.1"/>
    <property type="molecule type" value="Genomic_DNA"/>
</dbReference>
<dbReference type="InterPro" id="IPR036388">
    <property type="entry name" value="WH-like_DNA-bd_sf"/>
</dbReference>
<dbReference type="SUPFAM" id="SSF46955">
    <property type="entry name" value="Putative DNA-binding domain"/>
    <property type="match status" value="1"/>
</dbReference>
<reference evidence="3" key="1">
    <citation type="submission" date="2023-07" db="EMBL/GenBank/DDBJ databases">
        <authorList>
            <person name="Colorado M.A."/>
            <person name="Villamil L.M."/>
            <person name="Melo J.F."/>
            <person name="Rodriguez J.A."/>
            <person name="Ruiz R.Y."/>
        </authorList>
    </citation>
    <scope>NUCLEOTIDE SEQUENCE [LARGE SCALE GENOMIC DNA]</scope>
    <source>
        <strain evidence="3">C33</strain>
    </source>
</reference>
<gene>
    <name evidence="2" type="ORF">RFV38_05390</name>
</gene>
<organism evidence="2 3">
    <name type="scientific">Candidatus Cetobacterium colombiensis</name>
    <dbReference type="NCBI Taxonomy" id="3073100"/>
    <lineage>
        <taxon>Bacteria</taxon>
        <taxon>Fusobacteriati</taxon>
        <taxon>Fusobacteriota</taxon>
        <taxon>Fusobacteriia</taxon>
        <taxon>Fusobacteriales</taxon>
        <taxon>Fusobacteriaceae</taxon>
        <taxon>Cetobacterium</taxon>
    </lineage>
</organism>
<evidence type="ECO:0000313" key="3">
    <source>
        <dbReference type="Proteomes" id="UP001279681"/>
    </source>
</evidence>
<dbReference type="Gene3D" id="1.10.10.10">
    <property type="entry name" value="Winged helix-like DNA-binding domain superfamily/Winged helix DNA-binding domain"/>
    <property type="match status" value="1"/>
</dbReference>
<dbReference type="InterPro" id="IPR041657">
    <property type="entry name" value="HTH_17"/>
</dbReference>
<sequence>MGNKFVRTNLISYNGFITVKDLANYLSISKKTIYRMIKTGKLSHIQVSGYYAIKISSVKNLIEEVSL</sequence>
<dbReference type="RefSeq" id="WP_320313336.1">
    <property type="nucleotide sequence ID" value="NZ_JAVIKH010000005.1"/>
</dbReference>
<dbReference type="Proteomes" id="UP001279681">
    <property type="component" value="Unassembled WGS sequence"/>
</dbReference>
<comment type="caution">
    <text evidence="2">The sequence shown here is derived from an EMBL/GenBank/DDBJ whole genome shotgun (WGS) entry which is preliminary data.</text>
</comment>
<dbReference type="InterPro" id="IPR009061">
    <property type="entry name" value="DNA-bd_dom_put_sf"/>
</dbReference>
<evidence type="ECO:0000313" key="2">
    <source>
        <dbReference type="EMBL" id="MDX8335932.1"/>
    </source>
</evidence>